<keyword evidence="3 8" id="KW-0812">Transmembrane</keyword>
<dbReference type="GO" id="GO:0007166">
    <property type="term" value="P:cell surface receptor signaling pathway"/>
    <property type="evidence" value="ECO:0007669"/>
    <property type="project" value="InterPro"/>
</dbReference>
<dbReference type="EMBL" id="LSMT01000264">
    <property type="protein sequence ID" value="PFX21751.1"/>
    <property type="molecule type" value="Genomic_DNA"/>
</dbReference>
<dbReference type="SMART" id="SM00303">
    <property type="entry name" value="GPS"/>
    <property type="match status" value="1"/>
</dbReference>
<evidence type="ECO:0000313" key="12">
    <source>
        <dbReference type="Proteomes" id="UP000225706"/>
    </source>
</evidence>
<evidence type="ECO:0000259" key="9">
    <source>
        <dbReference type="PROSITE" id="PS50221"/>
    </source>
</evidence>
<keyword evidence="4 8" id="KW-1133">Transmembrane helix</keyword>
<evidence type="ECO:0000256" key="4">
    <source>
        <dbReference type="ARBA" id="ARBA00022989"/>
    </source>
</evidence>
<dbReference type="GO" id="GO:0004930">
    <property type="term" value="F:G protein-coupled receptor activity"/>
    <property type="evidence" value="ECO:0007669"/>
    <property type="project" value="InterPro"/>
</dbReference>
<feature type="transmembrane region" description="Helical" evidence="8">
    <location>
        <begin position="379"/>
        <end position="402"/>
    </location>
</feature>
<feature type="transmembrane region" description="Helical" evidence="8">
    <location>
        <begin position="336"/>
        <end position="359"/>
    </location>
</feature>
<gene>
    <name evidence="11" type="primary">GPR133</name>
    <name evidence="11" type="ORF">AWC38_SpisGene13758</name>
</gene>
<dbReference type="FunFam" id="1.20.1070.10:FF:000058">
    <property type="entry name" value="Adhesion G protein-coupled receptor F5"/>
    <property type="match status" value="1"/>
</dbReference>
<protein>
    <submittedName>
        <fullName evidence="11">Putative G-protein coupled receptor 133</fullName>
    </submittedName>
</protein>
<keyword evidence="11" id="KW-0675">Receptor</keyword>
<dbReference type="Pfam" id="PF01825">
    <property type="entry name" value="GPS"/>
    <property type="match status" value="1"/>
</dbReference>
<feature type="transmembrane region" description="Helical" evidence="8">
    <location>
        <begin position="301"/>
        <end position="324"/>
    </location>
</feature>
<dbReference type="Pfam" id="PF00002">
    <property type="entry name" value="7tm_2"/>
    <property type="match status" value="1"/>
</dbReference>
<keyword evidence="6" id="KW-1015">Disulfide bond</keyword>
<sequence>MILFEDFADLCQNITKRIIGQLCKEEIKKRTEAIFQVAVAFEKFVLKYSKYHLSEARPSKKMTDQKMAVGIQLGYRQNTSDFLLKKEEWQASINISSANFAENGSVIVGCVYKDLHELLLTHQSVGNEIDNTRFVNTRIMTADMDPKPEKLQQDVILKFRSLEVVEEEKRCMFWSGYSKSPDGFTSEGCHVDSAKSNSVETVCRCNHLTYFAVLVDFDSGDKKLTKKDGTILETITYVGLSLSIIGMLLTIILYSFLTDVRQPLSQIRLSLSASLGAGQMIFLAGINATENIAACITAAALMQYFLMAAFCWMLVEGIYLYLFVVKVYKINTKMHMYHVMSWGLPIVMVGISLGIATGKDGLQSYTSDKYCWLSSTNKLIWIFVTFVAFIESLNILILVRVIREITTLVEPLAEDNYGKQIRLGVKAGVVMIPLLGVTWLFGFLSPLHKVFTYIFTILNSIQIQERFKRKLNTVFPSVYTGNSTTKGSQINPNFFGDVGAAELQSCPEFELK</sequence>
<dbReference type="PANTHER" id="PTHR12011">
    <property type="entry name" value="ADHESION G-PROTEIN COUPLED RECEPTOR"/>
    <property type="match status" value="1"/>
</dbReference>
<dbReference type="InterPro" id="IPR057244">
    <property type="entry name" value="GAIN_B"/>
</dbReference>
<reference evidence="12" key="1">
    <citation type="journal article" date="2017" name="bioRxiv">
        <title>Comparative analysis of the genomes of Stylophora pistillata and Acropora digitifera provides evidence for extensive differences between species of corals.</title>
        <authorList>
            <person name="Voolstra C.R."/>
            <person name="Li Y."/>
            <person name="Liew Y.J."/>
            <person name="Baumgarten S."/>
            <person name="Zoccola D."/>
            <person name="Flot J.-F."/>
            <person name="Tambutte S."/>
            <person name="Allemand D."/>
            <person name="Aranda M."/>
        </authorList>
    </citation>
    <scope>NUCLEOTIDE SEQUENCE [LARGE SCALE GENOMIC DNA]</scope>
</reference>
<keyword evidence="7" id="KW-0325">Glycoprotein</keyword>
<dbReference type="InterPro" id="IPR000832">
    <property type="entry name" value="GPCR_2_secretin-like"/>
</dbReference>
<comment type="caution">
    <text evidence="11">The sequence shown here is derived from an EMBL/GenBank/DDBJ whole genome shotgun (WGS) entry which is preliminary data.</text>
</comment>
<evidence type="ECO:0000259" key="10">
    <source>
        <dbReference type="PROSITE" id="PS50261"/>
    </source>
</evidence>
<evidence type="ECO:0000313" key="11">
    <source>
        <dbReference type="EMBL" id="PFX21751.1"/>
    </source>
</evidence>
<organism evidence="11 12">
    <name type="scientific">Stylophora pistillata</name>
    <name type="common">Smooth cauliflower coral</name>
    <dbReference type="NCBI Taxonomy" id="50429"/>
    <lineage>
        <taxon>Eukaryota</taxon>
        <taxon>Metazoa</taxon>
        <taxon>Cnidaria</taxon>
        <taxon>Anthozoa</taxon>
        <taxon>Hexacorallia</taxon>
        <taxon>Scleractinia</taxon>
        <taxon>Astrocoeniina</taxon>
        <taxon>Pocilloporidae</taxon>
        <taxon>Stylophora</taxon>
    </lineage>
</organism>
<dbReference type="PANTHER" id="PTHR12011:SF347">
    <property type="entry name" value="FI21270P1-RELATED"/>
    <property type="match status" value="1"/>
</dbReference>
<dbReference type="Proteomes" id="UP000225706">
    <property type="component" value="Unassembled WGS sequence"/>
</dbReference>
<evidence type="ECO:0000256" key="3">
    <source>
        <dbReference type="ARBA" id="ARBA00022692"/>
    </source>
</evidence>
<feature type="transmembrane region" description="Helical" evidence="8">
    <location>
        <begin position="423"/>
        <end position="444"/>
    </location>
</feature>
<dbReference type="InterPro" id="IPR017981">
    <property type="entry name" value="GPCR_2-like_7TM"/>
</dbReference>
<accession>A0A2B4RVW1</accession>
<evidence type="ECO:0000256" key="7">
    <source>
        <dbReference type="ARBA" id="ARBA00023180"/>
    </source>
</evidence>
<keyword evidence="5 8" id="KW-0472">Membrane</keyword>
<feature type="transmembrane region" description="Helical" evidence="8">
    <location>
        <begin position="269"/>
        <end position="289"/>
    </location>
</feature>
<feature type="transmembrane region" description="Helical" evidence="8">
    <location>
        <begin position="235"/>
        <end position="257"/>
    </location>
</feature>
<feature type="domain" description="GAIN-B" evidence="9">
    <location>
        <begin position="65"/>
        <end position="221"/>
    </location>
</feature>
<dbReference type="Gene3D" id="1.20.1070.10">
    <property type="entry name" value="Rhodopsin 7-helix transmembrane proteins"/>
    <property type="match status" value="1"/>
</dbReference>
<dbReference type="PROSITE" id="PS50261">
    <property type="entry name" value="G_PROTEIN_RECEP_F2_4"/>
    <property type="match status" value="1"/>
</dbReference>
<keyword evidence="12" id="KW-1185">Reference proteome</keyword>
<name>A0A2B4RVW1_STYPI</name>
<evidence type="ECO:0000256" key="1">
    <source>
        <dbReference type="ARBA" id="ARBA00004141"/>
    </source>
</evidence>
<dbReference type="AlphaFoldDB" id="A0A2B4RVW1"/>
<comment type="subcellular location">
    <subcellularLocation>
        <location evidence="1">Membrane</location>
        <topology evidence="1">Multi-pass membrane protein</topology>
    </subcellularLocation>
</comment>
<comment type="similarity">
    <text evidence="2">Belongs to the G-protein coupled receptor 2 family. Adhesion G-protein coupled receptor (ADGR) subfamily.</text>
</comment>
<dbReference type="PRINTS" id="PR00249">
    <property type="entry name" value="GPCRSECRETIN"/>
</dbReference>
<evidence type="ECO:0000256" key="8">
    <source>
        <dbReference type="SAM" id="Phobius"/>
    </source>
</evidence>
<dbReference type="OrthoDB" id="5985326at2759"/>
<proteinExistence type="inferred from homology"/>
<evidence type="ECO:0000256" key="2">
    <source>
        <dbReference type="ARBA" id="ARBA00007343"/>
    </source>
</evidence>
<dbReference type="Gene3D" id="2.60.220.50">
    <property type="match status" value="1"/>
</dbReference>
<dbReference type="GO" id="GO:0005886">
    <property type="term" value="C:plasma membrane"/>
    <property type="evidence" value="ECO:0007669"/>
    <property type="project" value="TreeGrafter"/>
</dbReference>
<evidence type="ECO:0000256" key="6">
    <source>
        <dbReference type="ARBA" id="ARBA00023157"/>
    </source>
</evidence>
<dbReference type="InterPro" id="IPR000203">
    <property type="entry name" value="GPS"/>
</dbReference>
<feature type="domain" description="G-protein coupled receptors family 2 profile 2" evidence="10">
    <location>
        <begin position="232"/>
        <end position="462"/>
    </location>
</feature>
<evidence type="ECO:0000256" key="5">
    <source>
        <dbReference type="ARBA" id="ARBA00023136"/>
    </source>
</evidence>
<dbReference type="InterPro" id="IPR046338">
    <property type="entry name" value="GAIN_dom_sf"/>
</dbReference>
<dbReference type="PROSITE" id="PS50221">
    <property type="entry name" value="GAIN_B"/>
    <property type="match status" value="1"/>
</dbReference>